<dbReference type="Pfam" id="PF00067">
    <property type="entry name" value="p450"/>
    <property type="match status" value="1"/>
</dbReference>
<dbReference type="EMBL" id="JBDJAW010000009">
    <property type="protein sequence ID" value="MEN3536109.1"/>
    <property type="molecule type" value="Genomic_DNA"/>
</dbReference>
<keyword evidence="2" id="KW-0408">Iron</keyword>
<dbReference type="InterPro" id="IPR036396">
    <property type="entry name" value="Cyt_P450_sf"/>
</dbReference>
<evidence type="ECO:0000313" key="4">
    <source>
        <dbReference type="Proteomes" id="UP001447516"/>
    </source>
</evidence>
<proteinExistence type="inferred from homology"/>
<keyword evidence="2" id="KW-0503">Monooxygenase</keyword>
<keyword evidence="2" id="KW-0479">Metal-binding</keyword>
<evidence type="ECO:0000313" key="3">
    <source>
        <dbReference type="EMBL" id="MEN3536109.1"/>
    </source>
</evidence>
<dbReference type="RefSeq" id="WP_346226116.1">
    <property type="nucleotide sequence ID" value="NZ_JBDJAW010000009.1"/>
</dbReference>
<keyword evidence="2" id="KW-0349">Heme</keyword>
<accession>A0ABV0ALF1</accession>
<dbReference type="CDD" id="cd11030">
    <property type="entry name" value="CYP105-like"/>
    <property type="match status" value="1"/>
</dbReference>
<dbReference type="Proteomes" id="UP001447516">
    <property type="component" value="Unassembled WGS sequence"/>
</dbReference>
<keyword evidence="4" id="KW-1185">Reference proteome</keyword>
<organism evidence="3 4">
    <name type="scientific">Microbispora maris</name>
    <dbReference type="NCBI Taxonomy" id="3144104"/>
    <lineage>
        <taxon>Bacteria</taxon>
        <taxon>Bacillati</taxon>
        <taxon>Actinomycetota</taxon>
        <taxon>Actinomycetes</taxon>
        <taxon>Streptosporangiales</taxon>
        <taxon>Streptosporangiaceae</taxon>
        <taxon>Microbispora</taxon>
    </lineage>
</organism>
<gene>
    <name evidence="3" type="ORF">AAH991_13420</name>
</gene>
<dbReference type="SUPFAM" id="SSF48264">
    <property type="entry name" value="Cytochrome P450"/>
    <property type="match status" value="1"/>
</dbReference>
<reference evidence="3 4" key="1">
    <citation type="submission" date="2024-05" db="EMBL/GenBank/DDBJ databases">
        <title>Microbispora sp.ZYX-F-249.</title>
        <authorList>
            <person name="Xie H."/>
        </authorList>
    </citation>
    <scope>NUCLEOTIDE SEQUENCE [LARGE SCALE GENOMIC DNA]</scope>
    <source>
        <strain evidence="3 4">ZYX-F-249</strain>
    </source>
</reference>
<dbReference type="PANTHER" id="PTHR46696">
    <property type="entry name" value="P450, PUTATIVE (EUROFUNG)-RELATED"/>
    <property type="match status" value="1"/>
</dbReference>
<comment type="similarity">
    <text evidence="1 2">Belongs to the cytochrome P450 family.</text>
</comment>
<name>A0ABV0ALF1_9ACTN</name>
<dbReference type="PRINTS" id="PR00385">
    <property type="entry name" value="P450"/>
</dbReference>
<dbReference type="PROSITE" id="PS00086">
    <property type="entry name" value="CYTOCHROME_P450"/>
    <property type="match status" value="1"/>
</dbReference>
<dbReference type="InterPro" id="IPR001128">
    <property type="entry name" value="Cyt_P450"/>
</dbReference>
<dbReference type="InterPro" id="IPR017972">
    <property type="entry name" value="Cyt_P450_CS"/>
</dbReference>
<dbReference type="InterPro" id="IPR002397">
    <property type="entry name" value="Cyt_P450_B"/>
</dbReference>
<evidence type="ECO:0000256" key="2">
    <source>
        <dbReference type="RuleBase" id="RU000461"/>
    </source>
</evidence>
<dbReference type="PRINTS" id="PR00359">
    <property type="entry name" value="BP450"/>
</dbReference>
<protein>
    <submittedName>
        <fullName evidence="3">Cytochrome P450</fullName>
    </submittedName>
</protein>
<dbReference type="Gene3D" id="1.10.630.10">
    <property type="entry name" value="Cytochrome P450"/>
    <property type="match status" value="1"/>
</dbReference>
<keyword evidence="2" id="KW-0560">Oxidoreductase</keyword>
<dbReference type="PANTHER" id="PTHR46696:SF1">
    <property type="entry name" value="CYTOCHROME P450 YJIB-RELATED"/>
    <property type="match status" value="1"/>
</dbReference>
<sequence length="401" mass="43567">MTDTAPNPATIRLGRENAFDPPADHLRWEDGDRVRPLRYADGHVGWLVTGYAAARTVLADPRFSGDPALLHPPTDERGIDDVLADIPGLLTIAQPPGHARFRRRLAGPLTLRRMRRLEPRIRQITTERLDALQRLGPPADIVREFAVPVPALVLCELLGVPYRDHSGFERSATVLLGLDSTPDQVREAMRDLLAYTRDLVIRRRDDPADDIVSVLAGGGERDRLSVEEAAAIAMFLLVAGHEATADMLALGTFALLRHPDQLAALRADPSLAAGATEELLRYLSVVRIGPVRAACADVELDGRLIGAGQSVTLSLAAANRDPARFPAPGTLDIRRDAGGQLSFGYGPHQCLGQQLARLEMTVALPALLTRLPRLRLAVAADEVPVRTGTAFHGLERLPVTW</sequence>
<comment type="caution">
    <text evidence="3">The sequence shown here is derived from an EMBL/GenBank/DDBJ whole genome shotgun (WGS) entry which is preliminary data.</text>
</comment>
<evidence type="ECO:0000256" key="1">
    <source>
        <dbReference type="ARBA" id="ARBA00010617"/>
    </source>
</evidence>